<sequence length="393" mass="43836">MARSVFASISYRTKKLFTSPAWRTKRTMLILMAIEFPLVVAILTLFGIAHPNTYRTKLWQEGADLGYNSAPNAILYAMANYKPVKTPLVWSGHLTNFNLVISVLQTFILICKVPMIVVNTFYPMLSLLVHCFLLALYSYSAYGQTGHDTLDPRRPSTGLPWYIKESCDIASTSSLKGYCLQAKSAFVVTVLVLVLFCIYILLSIYSAIPTAAQREQYEAEQAEKRERNAAIAKLQAEIDAEAKAYAEEASHMSVDPYWAQQGQFAQSPGFAPQMSPGGIAAAPSSPYGQWAAHYGAAPQSPVHYTADGDVDWSKQQWEMHTYPPQQQQQQQQYYQPVSPGGSTAAMKSPAYDPQPEQEQQPQQYRQPPAITPRTEAFQHLSGGARSDLPFRQQ</sequence>
<protein>
    <submittedName>
        <fullName evidence="3">Uncharacterized protein</fullName>
    </submittedName>
</protein>
<name>A0ABR1KAK0_9PEZI</name>
<evidence type="ECO:0000256" key="1">
    <source>
        <dbReference type="SAM" id="MobiDB-lite"/>
    </source>
</evidence>
<accession>A0ABR1KAK0</accession>
<evidence type="ECO:0000313" key="4">
    <source>
        <dbReference type="Proteomes" id="UP001363622"/>
    </source>
</evidence>
<proteinExistence type="predicted"/>
<feature type="compositionally biased region" description="Low complexity" evidence="1">
    <location>
        <begin position="322"/>
        <end position="336"/>
    </location>
</feature>
<feature type="transmembrane region" description="Helical" evidence="2">
    <location>
        <begin position="122"/>
        <end position="142"/>
    </location>
</feature>
<keyword evidence="2" id="KW-0812">Transmembrane</keyword>
<comment type="caution">
    <text evidence="3">The sequence shown here is derived from an EMBL/GenBank/DDBJ whole genome shotgun (WGS) entry which is preliminary data.</text>
</comment>
<feature type="transmembrane region" description="Helical" evidence="2">
    <location>
        <begin position="185"/>
        <end position="208"/>
    </location>
</feature>
<organism evidence="3 4">
    <name type="scientific">Phyllosticta citriasiana</name>
    <dbReference type="NCBI Taxonomy" id="595635"/>
    <lineage>
        <taxon>Eukaryota</taxon>
        <taxon>Fungi</taxon>
        <taxon>Dikarya</taxon>
        <taxon>Ascomycota</taxon>
        <taxon>Pezizomycotina</taxon>
        <taxon>Dothideomycetes</taxon>
        <taxon>Dothideomycetes incertae sedis</taxon>
        <taxon>Botryosphaeriales</taxon>
        <taxon>Phyllostictaceae</taxon>
        <taxon>Phyllosticta</taxon>
    </lineage>
</organism>
<feature type="compositionally biased region" description="Low complexity" evidence="1">
    <location>
        <begin position="353"/>
        <end position="368"/>
    </location>
</feature>
<keyword evidence="4" id="KW-1185">Reference proteome</keyword>
<feature type="transmembrane region" description="Helical" evidence="2">
    <location>
        <begin position="29"/>
        <end position="49"/>
    </location>
</feature>
<evidence type="ECO:0000313" key="3">
    <source>
        <dbReference type="EMBL" id="KAK7510995.1"/>
    </source>
</evidence>
<keyword evidence="2" id="KW-1133">Transmembrane helix</keyword>
<feature type="region of interest" description="Disordered" evidence="1">
    <location>
        <begin position="321"/>
        <end position="393"/>
    </location>
</feature>
<reference evidence="3 4" key="1">
    <citation type="submission" date="2024-04" db="EMBL/GenBank/DDBJ databases">
        <title>Phyllosticta paracitricarpa is synonymous to the EU quarantine fungus P. citricarpa based on phylogenomic analyses.</title>
        <authorList>
            <consortium name="Lawrence Berkeley National Laboratory"/>
            <person name="Van Ingen-Buijs V.A."/>
            <person name="Van Westerhoven A.C."/>
            <person name="Haridas S."/>
            <person name="Skiadas P."/>
            <person name="Martin F."/>
            <person name="Groenewald J.Z."/>
            <person name="Crous P.W."/>
            <person name="Seidl M.F."/>
        </authorList>
    </citation>
    <scope>NUCLEOTIDE SEQUENCE [LARGE SCALE GENOMIC DNA]</scope>
    <source>
        <strain evidence="3 4">CBS 123371</strain>
    </source>
</reference>
<feature type="transmembrane region" description="Helical" evidence="2">
    <location>
        <begin position="88"/>
        <end position="110"/>
    </location>
</feature>
<keyword evidence="2" id="KW-0472">Membrane</keyword>
<dbReference type="Proteomes" id="UP001363622">
    <property type="component" value="Unassembled WGS sequence"/>
</dbReference>
<dbReference type="EMBL" id="JBBPHU010000013">
    <property type="protein sequence ID" value="KAK7510995.1"/>
    <property type="molecule type" value="Genomic_DNA"/>
</dbReference>
<evidence type="ECO:0000256" key="2">
    <source>
        <dbReference type="SAM" id="Phobius"/>
    </source>
</evidence>
<gene>
    <name evidence="3" type="ORF">IWZ03DRAFT_72670</name>
</gene>